<comment type="caution">
    <text evidence="1">The sequence shown here is derived from an EMBL/GenBank/DDBJ whole genome shotgun (WGS) entry which is preliminary data.</text>
</comment>
<organism evidence="1 2">
    <name type="scientific">Piscinibacterium candidicorallinum</name>
    <dbReference type="NCBI Taxonomy" id="1793872"/>
    <lineage>
        <taxon>Bacteria</taxon>
        <taxon>Pseudomonadati</taxon>
        <taxon>Pseudomonadota</taxon>
        <taxon>Betaproteobacteria</taxon>
        <taxon>Burkholderiales</taxon>
        <taxon>Piscinibacterium</taxon>
    </lineage>
</organism>
<dbReference type="RefSeq" id="WP_377304252.1">
    <property type="nucleotide sequence ID" value="NZ_CP180191.1"/>
</dbReference>
<dbReference type="Pfam" id="PF20159">
    <property type="entry name" value="YidB"/>
    <property type="match status" value="1"/>
</dbReference>
<keyword evidence="2" id="KW-1185">Reference proteome</keyword>
<dbReference type="Gene3D" id="1.10.10.690">
    <property type="entry name" value="YidB-like"/>
    <property type="match status" value="1"/>
</dbReference>
<evidence type="ECO:0000313" key="2">
    <source>
        <dbReference type="Proteomes" id="UP001595556"/>
    </source>
</evidence>
<sequence length="166" mass="16126">MAPDLNRPSALTRNGEPIMGLLDGLLGNALGSVLGGQQAGGGQGALINAVLGMLNNGSSAGGLQGMLALLQQGGLGDQVASWVGTGQNLPVSADQIMQALGGAGGGGGAGGLLAQLAQQTGMGQQDIAGHLSQVLPDVVNHLTPSGQLPQGGIPDALQALSGLLNR</sequence>
<dbReference type="EMBL" id="JBHRTI010000004">
    <property type="protein sequence ID" value="MFC3147721.1"/>
    <property type="molecule type" value="Genomic_DNA"/>
</dbReference>
<proteinExistence type="predicted"/>
<name>A0ABV7H587_9BURK</name>
<evidence type="ECO:0000313" key="1">
    <source>
        <dbReference type="EMBL" id="MFC3147721.1"/>
    </source>
</evidence>
<dbReference type="InterPro" id="IPR045372">
    <property type="entry name" value="YidB"/>
</dbReference>
<dbReference type="InterPro" id="IPR027405">
    <property type="entry name" value="YidB-like"/>
</dbReference>
<reference evidence="2" key="1">
    <citation type="journal article" date="2019" name="Int. J. Syst. Evol. Microbiol.">
        <title>The Global Catalogue of Microorganisms (GCM) 10K type strain sequencing project: providing services to taxonomists for standard genome sequencing and annotation.</title>
        <authorList>
            <consortium name="The Broad Institute Genomics Platform"/>
            <consortium name="The Broad Institute Genome Sequencing Center for Infectious Disease"/>
            <person name="Wu L."/>
            <person name="Ma J."/>
        </authorList>
    </citation>
    <scope>NUCLEOTIDE SEQUENCE [LARGE SCALE GENOMIC DNA]</scope>
    <source>
        <strain evidence="2">KCTC 52168</strain>
    </source>
</reference>
<gene>
    <name evidence="1" type="ORF">ACFOEN_08715</name>
</gene>
<protein>
    <submittedName>
        <fullName evidence="1">YidB family protein</fullName>
    </submittedName>
</protein>
<accession>A0ABV7H587</accession>
<dbReference type="Proteomes" id="UP001595556">
    <property type="component" value="Unassembled WGS sequence"/>
</dbReference>
<dbReference type="SUPFAM" id="SSF140804">
    <property type="entry name" value="YidB-like"/>
    <property type="match status" value="1"/>
</dbReference>